<evidence type="ECO:0000313" key="1">
    <source>
        <dbReference type="EMBL" id="PSK96156.1"/>
    </source>
</evidence>
<dbReference type="RefSeq" id="WP_106584113.1">
    <property type="nucleotide sequence ID" value="NZ_PYGA01000012.1"/>
</dbReference>
<dbReference type="EMBL" id="PYGA01000012">
    <property type="protein sequence ID" value="PSK96156.1"/>
    <property type="molecule type" value="Genomic_DNA"/>
</dbReference>
<name>A0A2P8DG27_9ACTN</name>
<comment type="caution">
    <text evidence="1">The sequence shown here is derived from an EMBL/GenBank/DDBJ whole genome shotgun (WGS) entry which is preliminary data.</text>
</comment>
<sequence length="104" mass="11912">MFRTYVPRPYTIRALPVTTDNYRDAAAWIANTIADERGVDIVEPGETGQGRPRLTFRLRDRRFPVPLNVPIPGYLVRGEWDDGSTDYRGDDADDFDVSHQRAED</sequence>
<protein>
    <submittedName>
        <fullName evidence="1">Uncharacterized protein</fullName>
    </submittedName>
</protein>
<organism evidence="1 2">
    <name type="scientific">Murinocardiopsis flavida</name>
    <dbReference type="NCBI Taxonomy" id="645275"/>
    <lineage>
        <taxon>Bacteria</taxon>
        <taxon>Bacillati</taxon>
        <taxon>Actinomycetota</taxon>
        <taxon>Actinomycetes</taxon>
        <taxon>Streptosporangiales</taxon>
        <taxon>Nocardiopsidaceae</taxon>
        <taxon>Murinocardiopsis</taxon>
    </lineage>
</organism>
<accession>A0A2P8DG27</accession>
<keyword evidence="2" id="KW-1185">Reference proteome</keyword>
<evidence type="ECO:0000313" key="2">
    <source>
        <dbReference type="Proteomes" id="UP000240542"/>
    </source>
</evidence>
<proteinExistence type="predicted"/>
<gene>
    <name evidence="1" type="ORF">CLV63_11238</name>
</gene>
<dbReference type="Proteomes" id="UP000240542">
    <property type="component" value="Unassembled WGS sequence"/>
</dbReference>
<dbReference type="AlphaFoldDB" id="A0A2P8DG27"/>
<reference evidence="1 2" key="1">
    <citation type="submission" date="2018-03" db="EMBL/GenBank/DDBJ databases">
        <title>Genomic Encyclopedia of Archaeal and Bacterial Type Strains, Phase II (KMG-II): from individual species to whole genera.</title>
        <authorList>
            <person name="Goeker M."/>
        </authorList>
    </citation>
    <scope>NUCLEOTIDE SEQUENCE [LARGE SCALE GENOMIC DNA]</scope>
    <source>
        <strain evidence="1 2">DSM 45312</strain>
    </source>
</reference>